<feature type="chain" id="PRO_5037555307" evidence="1">
    <location>
        <begin position="22"/>
        <end position="193"/>
    </location>
</feature>
<dbReference type="InterPro" id="IPR018550">
    <property type="entry name" value="Lipid-A_deacylase-rel"/>
</dbReference>
<keyword evidence="2" id="KW-0378">Hydrolase</keyword>
<dbReference type="AlphaFoldDB" id="A0A931LQC9"/>
<name>A0A931LQC9_FIMGI</name>
<evidence type="ECO:0000313" key="3">
    <source>
        <dbReference type="Proteomes" id="UP000727962"/>
    </source>
</evidence>
<proteinExistence type="predicted"/>
<dbReference type="EMBL" id="JACOSL010000003">
    <property type="protein sequence ID" value="MBI1755528.1"/>
    <property type="molecule type" value="Genomic_DNA"/>
</dbReference>
<reference evidence="2" key="1">
    <citation type="submission" date="2020-07" db="EMBL/GenBank/DDBJ databases">
        <title>Huge and variable diversity of episymbiotic CPR bacteria and DPANN archaea in groundwater ecosystems.</title>
        <authorList>
            <person name="He C.Y."/>
            <person name="Keren R."/>
            <person name="Whittaker M."/>
            <person name="Farag I.F."/>
            <person name="Doudna J."/>
            <person name="Cate J.H.D."/>
            <person name="Banfield J.F."/>
        </authorList>
    </citation>
    <scope>NUCLEOTIDE SEQUENCE</scope>
    <source>
        <strain evidence="2">NC_groundwater_17_Pr7_B-0.1um_64_12</strain>
    </source>
</reference>
<keyword evidence="1" id="KW-0732">Signal</keyword>
<comment type="caution">
    <text evidence="2">The sequence shown here is derived from an EMBL/GenBank/DDBJ whole genome shotgun (WGS) entry which is preliminary data.</text>
</comment>
<feature type="signal peptide" evidence="1">
    <location>
        <begin position="1"/>
        <end position="21"/>
    </location>
</feature>
<organism evidence="2 3">
    <name type="scientific">Fimbriimonas ginsengisoli</name>
    <dbReference type="NCBI Taxonomy" id="1005039"/>
    <lineage>
        <taxon>Bacteria</taxon>
        <taxon>Bacillati</taxon>
        <taxon>Armatimonadota</taxon>
        <taxon>Fimbriimonadia</taxon>
        <taxon>Fimbriimonadales</taxon>
        <taxon>Fimbriimonadaceae</taxon>
        <taxon>Fimbriimonas</taxon>
    </lineage>
</organism>
<dbReference type="Pfam" id="PF09411">
    <property type="entry name" value="PagL"/>
    <property type="match status" value="1"/>
</dbReference>
<gene>
    <name evidence="2" type="ORF">HYR64_00285</name>
</gene>
<dbReference type="GO" id="GO:0016787">
    <property type="term" value="F:hydrolase activity"/>
    <property type="evidence" value="ECO:0007669"/>
    <property type="project" value="UniProtKB-KW"/>
</dbReference>
<dbReference type="Proteomes" id="UP000727962">
    <property type="component" value="Unassembled WGS sequence"/>
</dbReference>
<accession>A0A931LQC9</accession>
<evidence type="ECO:0000313" key="2">
    <source>
        <dbReference type="EMBL" id="MBI1755528.1"/>
    </source>
</evidence>
<evidence type="ECO:0000256" key="1">
    <source>
        <dbReference type="SAM" id="SignalP"/>
    </source>
</evidence>
<sequence length="193" mass="20884">MDGLLPFVRASRLGLGFVVLAACQFAAAQQADLAAKSHYAGLFAGRSQLILGSEDTRVGGGLYYGYGRPEKRLRFGRMRTQLVFEGYVLRTHSGGANGDPPNDVDALGGLAYAHYRWKSAYLDIGIGLQASNHVSTDLPSYVNSTPMAGAGAVVRSGRTDWLLGLRFLHISNAGTRRKNPGQNELFLTFGIRY</sequence>
<protein>
    <submittedName>
        <fullName evidence="2">Acyloxyacyl hydrolase</fullName>
    </submittedName>
</protein>
<dbReference type="Gene3D" id="2.40.160.20">
    <property type="match status" value="1"/>
</dbReference>